<feature type="compositionally biased region" description="Low complexity" evidence="1">
    <location>
        <begin position="65"/>
        <end position="78"/>
    </location>
</feature>
<dbReference type="AlphaFoldDB" id="A0A6L2MI30"/>
<reference evidence="2" key="1">
    <citation type="journal article" date="2019" name="Sci. Rep.">
        <title>Draft genome of Tanacetum cinerariifolium, the natural source of mosquito coil.</title>
        <authorList>
            <person name="Yamashiro T."/>
            <person name="Shiraishi A."/>
            <person name="Satake H."/>
            <person name="Nakayama K."/>
        </authorList>
    </citation>
    <scope>NUCLEOTIDE SEQUENCE</scope>
</reference>
<dbReference type="EMBL" id="BKCJ010006724">
    <property type="protein sequence ID" value="GEU73611.1"/>
    <property type="molecule type" value="Genomic_DNA"/>
</dbReference>
<sequence length="120" mass="13546">MLVKSYNLDKDLFSSYRKAYSLNRDHEDKDKDENPLAGSDQWLKKRKTSKDAEPSKGSKSKDLKSSSSSKGTNPQSKSYGKSRKAEEPLFEAANTKMQQDQGKGRYRNPARANVKEALGR</sequence>
<proteinExistence type="predicted"/>
<feature type="compositionally biased region" description="Basic and acidic residues" evidence="1">
    <location>
        <begin position="49"/>
        <end position="64"/>
    </location>
</feature>
<name>A0A6L2MI30_TANCI</name>
<feature type="compositionally biased region" description="Basic and acidic residues" evidence="1">
    <location>
        <begin position="23"/>
        <end position="34"/>
    </location>
</feature>
<protein>
    <submittedName>
        <fullName evidence="2">Uncharacterized protein</fullName>
    </submittedName>
</protein>
<accession>A0A6L2MI30</accession>
<organism evidence="2">
    <name type="scientific">Tanacetum cinerariifolium</name>
    <name type="common">Dalmatian daisy</name>
    <name type="synonym">Chrysanthemum cinerariifolium</name>
    <dbReference type="NCBI Taxonomy" id="118510"/>
    <lineage>
        <taxon>Eukaryota</taxon>
        <taxon>Viridiplantae</taxon>
        <taxon>Streptophyta</taxon>
        <taxon>Embryophyta</taxon>
        <taxon>Tracheophyta</taxon>
        <taxon>Spermatophyta</taxon>
        <taxon>Magnoliopsida</taxon>
        <taxon>eudicotyledons</taxon>
        <taxon>Gunneridae</taxon>
        <taxon>Pentapetalae</taxon>
        <taxon>asterids</taxon>
        <taxon>campanulids</taxon>
        <taxon>Asterales</taxon>
        <taxon>Asteraceae</taxon>
        <taxon>Asteroideae</taxon>
        <taxon>Anthemideae</taxon>
        <taxon>Anthemidinae</taxon>
        <taxon>Tanacetum</taxon>
    </lineage>
</organism>
<gene>
    <name evidence="2" type="ORF">Tci_045589</name>
</gene>
<comment type="caution">
    <text evidence="2">The sequence shown here is derived from an EMBL/GenBank/DDBJ whole genome shotgun (WGS) entry which is preliminary data.</text>
</comment>
<evidence type="ECO:0000256" key="1">
    <source>
        <dbReference type="SAM" id="MobiDB-lite"/>
    </source>
</evidence>
<evidence type="ECO:0000313" key="2">
    <source>
        <dbReference type="EMBL" id="GEU73611.1"/>
    </source>
</evidence>
<feature type="region of interest" description="Disordered" evidence="1">
    <location>
        <begin position="22"/>
        <end position="120"/>
    </location>
</feature>